<evidence type="ECO:0000313" key="2">
    <source>
        <dbReference type="EMBL" id="MBD0417944.1"/>
    </source>
</evidence>
<evidence type="ECO:0000313" key="3">
    <source>
        <dbReference type="Proteomes" id="UP000621210"/>
    </source>
</evidence>
<comment type="caution">
    <text evidence="2">The sequence shown here is derived from an EMBL/GenBank/DDBJ whole genome shotgun (WGS) entry which is preliminary data.</text>
</comment>
<dbReference type="RefSeq" id="WP_188179025.1">
    <property type="nucleotide sequence ID" value="NZ_JACVQF010000055.1"/>
</dbReference>
<name>A0A926KY54_9ACTN</name>
<keyword evidence="3" id="KW-1185">Reference proteome</keyword>
<reference evidence="2" key="1">
    <citation type="submission" date="2020-09" db="EMBL/GenBank/DDBJ databases">
        <title>Streptomyces grisecoloratus sp. nov., isolated from cotton soil.</title>
        <authorList>
            <person name="Xing L."/>
        </authorList>
    </citation>
    <scope>NUCLEOTIDE SEQUENCE</scope>
    <source>
        <strain evidence="2">TRM S81-3</strain>
    </source>
</reference>
<dbReference type="Proteomes" id="UP000621210">
    <property type="component" value="Unassembled WGS sequence"/>
</dbReference>
<protein>
    <submittedName>
        <fullName evidence="2">Uncharacterized protein</fullName>
    </submittedName>
</protein>
<accession>A0A926KY54</accession>
<sequence>MLHAWLVEDLPGGRVRVLTQESRLGQPAAEPARQTPNRMPGGHQGWLDGLVRGRPR</sequence>
<dbReference type="AlphaFoldDB" id="A0A926KY54"/>
<dbReference type="Gene3D" id="3.30.530.20">
    <property type="match status" value="1"/>
</dbReference>
<feature type="region of interest" description="Disordered" evidence="1">
    <location>
        <begin position="20"/>
        <end position="56"/>
    </location>
</feature>
<evidence type="ECO:0000256" key="1">
    <source>
        <dbReference type="SAM" id="MobiDB-lite"/>
    </source>
</evidence>
<gene>
    <name evidence="2" type="ORF">H0H10_01940</name>
</gene>
<organism evidence="2 3">
    <name type="scientific">Streptomyces griseicoloratus</name>
    <dbReference type="NCBI Taxonomy" id="2752516"/>
    <lineage>
        <taxon>Bacteria</taxon>
        <taxon>Bacillati</taxon>
        <taxon>Actinomycetota</taxon>
        <taxon>Actinomycetes</taxon>
        <taxon>Kitasatosporales</taxon>
        <taxon>Streptomycetaceae</taxon>
        <taxon>Streptomyces</taxon>
    </lineage>
</organism>
<proteinExistence type="predicted"/>
<dbReference type="InterPro" id="IPR023393">
    <property type="entry name" value="START-like_dom_sf"/>
</dbReference>
<reference evidence="2" key="2">
    <citation type="submission" date="2020-09" db="EMBL/GenBank/DDBJ databases">
        <authorList>
            <person name="Luo X."/>
        </authorList>
    </citation>
    <scope>NUCLEOTIDE SEQUENCE</scope>
    <source>
        <strain evidence="2">TRM S81-3</strain>
    </source>
</reference>
<dbReference type="EMBL" id="JACVQF010000055">
    <property type="protein sequence ID" value="MBD0417944.1"/>
    <property type="molecule type" value="Genomic_DNA"/>
</dbReference>